<keyword evidence="2" id="KW-1185">Reference proteome</keyword>
<reference evidence="1" key="1">
    <citation type="submission" date="2020-12" db="EMBL/GenBank/DDBJ databases">
        <title>Taurinivorans muris gen. nov., sp. nov., fundamental and realized metabolic niche of a ubiquitous sulfidogenic bacterium in the murine intestine.</title>
        <authorList>
            <person name="Ye H."/>
            <person name="Hanson B.T."/>
            <person name="Loy A."/>
        </authorList>
    </citation>
    <scope>NUCLEOTIDE SEQUENCE</scope>
    <source>
        <strain evidence="1">LT0009</strain>
    </source>
</reference>
<accession>A0ABY5Y2G8</accession>
<sequence length="198" mass="22275">MNTATYIKEVNNTPVLFNIDNARDMANFEALQAIKMPENMANEIFGNNTRYADNTTCIITENSGNAEFPFNVQFDASKIMAKPQTTRKLTENYLAGLGMPSNKFIRFTPYSGFVYTAPANGYIHVCATKVNYKTTGILGLHILDENKNAIYSAEGHDHTEIQAWHDCFLPIKKGYGCEFYIQNLNSPIGRFIYAEGEI</sequence>
<dbReference type="RefSeq" id="WP_334315994.1">
    <property type="nucleotide sequence ID" value="NZ_CP065938.1"/>
</dbReference>
<gene>
    <name evidence="1" type="ORF">JBF11_03490</name>
</gene>
<dbReference type="EMBL" id="CP065938">
    <property type="protein sequence ID" value="UWX06389.1"/>
    <property type="molecule type" value="Genomic_DNA"/>
</dbReference>
<proteinExistence type="predicted"/>
<evidence type="ECO:0000313" key="1">
    <source>
        <dbReference type="EMBL" id="UWX06389.1"/>
    </source>
</evidence>
<evidence type="ECO:0000313" key="2">
    <source>
        <dbReference type="Proteomes" id="UP001058120"/>
    </source>
</evidence>
<protein>
    <submittedName>
        <fullName evidence="1">Uncharacterized protein</fullName>
    </submittedName>
</protein>
<organism evidence="1 2">
    <name type="scientific">Taurinivorans muris</name>
    <dbReference type="NCBI Taxonomy" id="2787751"/>
    <lineage>
        <taxon>Bacteria</taxon>
        <taxon>Pseudomonadati</taxon>
        <taxon>Thermodesulfobacteriota</taxon>
        <taxon>Desulfovibrionia</taxon>
        <taxon>Desulfovibrionales</taxon>
        <taxon>Desulfovibrionaceae</taxon>
        <taxon>Taurinivorans</taxon>
    </lineage>
</organism>
<name>A0ABY5Y2G8_9BACT</name>
<dbReference type="Proteomes" id="UP001058120">
    <property type="component" value="Chromosome"/>
</dbReference>